<evidence type="ECO:0000256" key="1">
    <source>
        <dbReference type="SAM" id="MobiDB-lite"/>
    </source>
</evidence>
<evidence type="ECO:0000313" key="2">
    <source>
        <dbReference type="EMBL" id="EED92552.1"/>
    </source>
</evidence>
<evidence type="ECO:0000313" key="3">
    <source>
        <dbReference type="Proteomes" id="UP000001449"/>
    </source>
</evidence>
<name>B8C3F2_THAPS</name>
<reference evidence="2 3" key="2">
    <citation type="journal article" date="2008" name="Nature">
        <title>The Phaeodactylum genome reveals the evolutionary history of diatom genomes.</title>
        <authorList>
            <person name="Bowler C."/>
            <person name="Allen A.E."/>
            <person name="Badger J.H."/>
            <person name="Grimwood J."/>
            <person name="Jabbari K."/>
            <person name="Kuo A."/>
            <person name="Maheswari U."/>
            <person name="Martens C."/>
            <person name="Maumus F."/>
            <person name="Otillar R.P."/>
            <person name="Rayko E."/>
            <person name="Salamov A."/>
            <person name="Vandepoele K."/>
            <person name="Beszteri B."/>
            <person name="Gruber A."/>
            <person name="Heijde M."/>
            <person name="Katinka M."/>
            <person name="Mock T."/>
            <person name="Valentin K."/>
            <person name="Verret F."/>
            <person name="Berges J.A."/>
            <person name="Brownlee C."/>
            <person name="Cadoret J.P."/>
            <person name="Chiovitti A."/>
            <person name="Choi C.J."/>
            <person name="Coesel S."/>
            <person name="De Martino A."/>
            <person name="Detter J.C."/>
            <person name="Durkin C."/>
            <person name="Falciatore A."/>
            <person name="Fournet J."/>
            <person name="Haruta M."/>
            <person name="Huysman M.J."/>
            <person name="Jenkins B.D."/>
            <person name="Jiroutova K."/>
            <person name="Jorgensen R.E."/>
            <person name="Joubert Y."/>
            <person name="Kaplan A."/>
            <person name="Kroger N."/>
            <person name="Kroth P.G."/>
            <person name="La Roche J."/>
            <person name="Lindquist E."/>
            <person name="Lommer M."/>
            <person name="Martin-Jezequel V."/>
            <person name="Lopez P.J."/>
            <person name="Lucas S."/>
            <person name="Mangogna M."/>
            <person name="McGinnis K."/>
            <person name="Medlin L.K."/>
            <person name="Montsant A."/>
            <person name="Oudot-Le Secq M.P."/>
            <person name="Napoli C."/>
            <person name="Obornik M."/>
            <person name="Parker M.S."/>
            <person name="Petit J.L."/>
            <person name="Porcel B.M."/>
            <person name="Poulsen N."/>
            <person name="Robison M."/>
            <person name="Rychlewski L."/>
            <person name="Rynearson T.A."/>
            <person name="Schmutz J."/>
            <person name="Shapiro H."/>
            <person name="Siaut M."/>
            <person name="Stanley M."/>
            <person name="Sussman M.R."/>
            <person name="Taylor A.R."/>
            <person name="Vardi A."/>
            <person name="von Dassow P."/>
            <person name="Vyverman W."/>
            <person name="Willis A."/>
            <person name="Wyrwicz L.S."/>
            <person name="Rokhsar D.S."/>
            <person name="Weissenbach J."/>
            <person name="Armbrust E.V."/>
            <person name="Green B.R."/>
            <person name="Van de Peer Y."/>
            <person name="Grigoriev I.V."/>
        </authorList>
    </citation>
    <scope>NUCLEOTIDE SEQUENCE [LARGE SCALE GENOMIC DNA]</scope>
    <source>
        <strain evidence="2 3">CCMP1335</strain>
    </source>
</reference>
<dbReference type="EMBL" id="CM000642">
    <property type="protein sequence ID" value="EED92552.1"/>
    <property type="molecule type" value="Genomic_DNA"/>
</dbReference>
<reference evidence="2 3" key="1">
    <citation type="journal article" date="2004" name="Science">
        <title>The genome of the diatom Thalassiosira pseudonana: ecology, evolution, and metabolism.</title>
        <authorList>
            <person name="Armbrust E.V."/>
            <person name="Berges J.A."/>
            <person name="Bowler C."/>
            <person name="Green B.R."/>
            <person name="Martinez D."/>
            <person name="Putnam N.H."/>
            <person name="Zhou S."/>
            <person name="Allen A.E."/>
            <person name="Apt K.E."/>
            <person name="Bechner M."/>
            <person name="Brzezinski M.A."/>
            <person name="Chaal B.K."/>
            <person name="Chiovitti A."/>
            <person name="Davis A.K."/>
            <person name="Demarest M.S."/>
            <person name="Detter J.C."/>
            <person name="Glavina T."/>
            <person name="Goodstein D."/>
            <person name="Hadi M.Z."/>
            <person name="Hellsten U."/>
            <person name="Hildebrand M."/>
            <person name="Jenkins B.D."/>
            <person name="Jurka J."/>
            <person name="Kapitonov V.V."/>
            <person name="Kroger N."/>
            <person name="Lau W.W."/>
            <person name="Lane T.W."/>
            <person name="Larimer F.W."/>
            <person name="Lippmeier J.C."/>
            <person name="Lucas S."/>
            <person name="Medina M."/>
            <person name="Montsant A."/>
            <person name="Obornik M."/>
            <person name="Parker M.S."/>
            <person name="Palenik B."/>
            <person name="Pazour G.J."/>
            <person name="Richardson P.M."/>
            <person name="Rynearson T.A."/>
            <person name="Saito M.A."/>
            <person name="Schwartz D.C."/>
            <person name="Thamatrakoln K."/>
            <person name="Valentin K."/>
            <person name="Vardi A."/>
            <person name="Wilkerson F.P."/>
            <person name="Rokhsar D.S."/>
        </authorList>
    </citation>
    <scope>NUCLEOTIDE SEQUENCE [LARGE SCALE GENOMIC DNA]</scope>
    <source>
        <strain evidence="2 3">CCMP1335</strain>
    </source>
</reference>
<organism evidence="2 3">
    <name type="scientific">Thalassiosira pseudonana</name>
    <name type="common">Marine diatom</name>
    <name type="synonym">Cyclotella nana</name>
    <dbReference type="NCBI Taxonomy" id="35128"/>
    <lineage>
        <taxon>Eukaryota</taxon>
        <taxon>Sar</taxon>
        <taxon>Stramenopiles</taxon>
        <taxon>Ochrophyta</taxon>
        <taxon>Bacillariophyta</taxon>
        <taxon>Coscinodiscophyceae</taxon>
        <taxon>Thalassiosirophycidae</taxon>
        <taxon>Thalassiosirales</taxon>
        <taxon>Thalassiosiraceae</taxon>
        <taxon>Thalassiosira</taxon>
    </lineage>
</organism>
<gene>
    <name evidence="2" type="ORF">THAPSDRAFT_5622</name>
</gene>
<dbReference type="eggNOG" id="ENOG502RA92">
    <property type="taxonomic scope" value="Eukaryota"/>
</dbReference>
<feature type="region of interest" description="Disordered" evidence="1">
    <location>
        <begin position="31"/>
        <end position="51"/>
    </location>
</feature>
<protein>
    <submittedName>
        <fullName evidence="2">Uncharacterized protein</fullName>
    </submittedName>
</protein>
<dbReference type="Proteomes" id="UP000001449">
    <property type="component" value="Chromosome 5"/>
</dbReference>
<dbReference type="AlphaFoldDB" id="B8C3F2"/>
<feature type="compositionally biased region" description="Low complexity" evidence="1">
    <location>
        <begin position="41"/>
        <end position="51"/>
    </location>
</feature>
<dbReference type="KEGG" id="tps:THAPSDRAFT_5622"/>
<accession>B8C3F2</accession>
<dbReference type="HOGENOM" id="CLU_772741_0_0_1"/>
<dbReference type="GeneID" id="7448181"/>
<dbReference type="RefSeq" id="XP_002290800.1">
    <property type="nucleotide sequence ID" value="XM_002290764.1"/>
</dbReference>
<keyword evidence="3" id="KW-1185">Reference proteome</keyword>
<dbReference type="PaxDb" id="35128-Thaps5622"/>
<sequence length="359" mass="40497">MAIASKNIFANTTSRSVRAESIDSFGSTIDVNNTKHKRDNSTTSSTGSTADDVSDTSYQFHLKKRTVSVVNNSNSLHFDLNLPPNHSLTEDEHHLCDALSSIVVLDSHSCKVQGLLDTYSAHLIDMGNHLLEGLRDCAPTQLAARVGDFNENLFYEMQDCEKDIGSIILDSGVVGGDVDRILLNKDVQEFESAIREALKHDKLDYRGSYLQTEQTMYQPAHVDYDYHILKQYGGKLFLAFFPLTTEGTFLQLWKATTKDDYDDSTTVEGTVVYVPYGKMLIVPSDTIHGGGFKRGCTGNLRFHLYIELLEDDNEAFQQGELLNHPMNRYTEEHDRRRELCERFVDANGLDRLLGVFFED</sequence>
<proteinExistence type="predicted"/>
<dbReference type="InParanoid" id="B8C3F2"/>